<dbReference type="RefSeq" id="WP_168134101.1">
    <property type="nucleotide sequence ID" value="NZ_JAAVJH010000004.1"/>
</dbReference>
<dbReference type="InterPro" id="IPR052736">
    <property type="entry name" value="Stf3_sulfotransferase"/>
</dbReference>
<organism evidence="1 2">
    <name type="scientific">Sphingomonas corticis</name>
    <dbReference type="NCBI Taxonomy" id="2722791"/>
    <lineage>
        <taxon>Bacteria</taxon>
        <taxon>Pseudomonadati</taxon>
        <taxon>Pseudomonadota</taxon>
        <taxon>Alphaproteobacteria</taxon>
        <taxon>Sphingomonadales</taxon>
        <taxon>Sphingomonadaceae</taxon>
        <taxon>Sphingomonas</taxon>
    </lineage>
</organism>
<dbReference type="Gene3D" id="3.40.50.300">
    <property type="entry name" value="P-loop containing nucleotide triphosphate hydrolases"/>
    <property type="match status" value="1"/>
</dbReference>
<name>A0ABX1CKP5_9SPHN</name>
<dbReference type="PANTHER" id="PTHR36451:SF1">
    <property type="entry name" value="OMEGA-HYDROXY-BETA-DIHYDROMENAQUINONE-9 SULFOTRANSFERASE STF3"/>
    <property type="match status" value="1"/>
</dbReference>
<evidence type="ECO:0000313" key="1">
    <source>
        <dbReference type="EMBL" id="NJR78561.1"/>
    </source>
</evidence>
<dbReference type="PANTHER" id="PTHR36451">
    <property type="entry name" value="PAPS-DEPENDENT SULFOTRANSFERASE STF3"/>
    <property type="match status" value="1"/>
</dbReference>
<evidence type="ECO:0000313" key="2">
    <source>
        <dbReference type="Proteomes" id="UP000732399"/>
    </source>
</evidence>
<dbReference type="Pfam" id="PF13469">
    <property type="entry name" value="Sulfotransfer_3"/>
    <property type="match status" value="1"/>
</dbReference>
<proteinExistence type="predicted"/>
<accession>A0ABX1CKP5</accession>
<keyword evidence="2" id="KW-1185">Reference proteome</keyword>
<dbReference type="SUPFAM" id="SSF52540">
    <property type="entry name" value="P-loop containing nucleoside triphosphate hydrolases"/>
    <property type="match status" value="1"/>
</dbReference>
<dbReference type="EMBL" id="JAAVJH010000004">
    <property type="protein sequence ID" value="NJR78561.1"/>
    <property type="molecule type" value="Genomic_DNA"/>
</dbReference>
<gene>
    <name evidence="1" type="ORF">HBH26_08185</name>
</gene>
<protein>
    <submittedName>
        <fullName evidence="1">Sulfotransferase</fullName>
    </submittedName>
</protein>
<dbReference type="InterPro" id="IPR027417">
    <property type="entry name" value="P-loop_NTPase"/>
</dbReference>
<reference evidence="1 2" key="1">
    <citation type="submission" date="2020-03" db="EMBL/GenBank/DDBJ databases">
        <authorList>
            <person name="Wang L."/>
            <person name="He N."/>
            <person name="Li Y."/>
            <person name="Fang Y."/>
            <person name="Zhang F."/>
        </authorList>
    </citation>
    <scope>NUCLEOTIDE SEQUENCE [LARGE SCALE GENOMIC DNA]</scope>
    <source>
        <strain evidence="1 2">36D10-4-7</strain>
    </source>
</reference>
<dbReference type="Proteomes" id="UP000732399">
    <property type="component" value="Unassembled WGS sequence"/>
</dbReference>
<comment type="caution">
    <text evidence="1">The sequence shown here is derived from an EMBL/GenBank/DDBJ whole genome shotgun (WGS) entry which is preliminary data.</text>
</comment>
<sequence>MARSPEMHPFPPSPRIRLANAMLDRAWRRGWADRPSLDPAALVRKAAARADAMPDADAIGWRRRLDRLAEDLEHTAQLTALGRTVAHGQLVSALAARFRAHALWRRHPSIAEQPLPAPVVVVGQMRSGTTRMQRMLACDPRLTFTRFFESWNPLPARSTPGWPDERKLKGWAALAAARWLNPHFHAIHPTAWHAPDEEIGLHNLLLFGSAFEAQWRVPGYTAAVEADEATAVYAEFRRLLQTLAWLRGDRGDRPLIMKVPQFSQDLPALLRAFPDARLVCVHRDRDAVIASSASLVCNQMSLQSDAVDPLWIGREWRRKVALRERRLAAARGEARAPAVDVDYAAMSRDWRREMARVYAMLRLPLTAAVVARMDRYARATDASRTPPHRYDPGHFGLGTPELALAA</sequence>